<keyword evidence="7" id="KW-0210">Decarboxylase</keyword>
<dbReference type="Pfam" id="PF04909">
    <property type="entry name" value="Amidohydro_2"/>
    <property type="match status" value="1"/>
</dbReference>
<evidence type="ECO:0000256" key="7">
    <source>
        <dbReference type="ARBA" id="ARBA00022793"/>
    </source>
</evidence>
<evidence type="ECO:0000256" key="2">
    <source>
        <dbReference type="ARBA" id="ARBA00005871"/>
    </source>
</evidence>
<evidence type="ECO:0000256" key="1">
    <source>
        <dbReference type="ARBA" id="ARBA00005079"/>
    </source>
</evidence>
<evidence type="ECO:0000256" key="3">
    <source>
        <dbReference type="ARBA" id="ARBA00011245"/>
    </source>
</evidence>
<dbReference type="GO" id="GO:0005829">
    <property type="term" value="C:cytosol"/>
    <property type="evidence" value="ECO:0007669"/>
    <property type="project" value="TreeGrafter"/>
</dbReference>
<evidence type="ECO:0000256" key="6">
    <source>
        <dbReference type="ARBA" id="ARBA00022723"/>
    </source>
</evidence>
<evidence type="ECO:0000259" key="11">
    <source>
        <dbReference type="Pfam" id="PF04909"/>
    </source>
</evidence>
<dbReference type="RefSeq" id="WP_146982095.1">
    <property type="nucleotide sequence ID" value="NZ_VOSM01000007.1"/>
</dbReference>
<keyword evidence="8" id="KW-0862">Zinc</keyword>
<reference evidence="12 13" key="1">
    <citation type="submission" date="2019-08" db="EMBL/GenBank/DDBJ databases">
        <title>Bradymonadales sp. TMQ4.</title>
        <authorList>
            <person name="Liang Q."/>
        </authorList>
    </citation>
    <scope>NUCLEOTIDE SEQUENCE [LARGE SCALE GENOMIC DNA]</scope>
    <source>
        <strain evidence="12 13">TMQ4</strain>
    </source>
</reference>
<dbReference type="Proteomes" id="UP000321412">
    <property type="component" value="Unassembled WGS sequence"/>
</dbReference>
<dbReference type="GO" id="GO:0016787">
    <property type="term" value="F:hydrolase activity"/>
    <property type="evidence" value="ECO:0007669"/>
    <property type="project" value="UniProtKB-KW"/>
</dbReference>
<sequence>MKIDIHAHILPREWPDLRERYGYGGFIRLEHQCSGCARMMRDETFFREVDPNLWDPATRIAECDAHGVDVQVLSTVPVMFSYWAEAADAHDLSKLLNDHIASVVAEHPQRFVGLGTLPMQDVDRSIQELERAVGELGLAGVEIGTHVNGTNLDDPRFDPLWEAAQELDAAIFVHPWDMMGMDQLKDYWLPWLVSMPAETSRAICSLMMGGVLERYPKLRFAFAHGGGSFPATLGRIDWGFEVRPDLCQVRTKTRPSDLLNRIYLDTLVHDPAMMRFLIAQLGVERLALGTDYPFPLGEQEPGKLIESLELSAEDQERMLSGTALEWLGLERARFERS</sequence>
<gene>
    <name evidence="12" type="ORF">FRC98_14160</name>
</gene>
<dbReference type="OrthoDB" id="1407586at2"/>
<dbReference type="InterPro" id="IPR032466">
    <property type="entry name" value="Metal_Hydrolase"/>
</dbReference>
<protein>
    <recommendedName>
        <fullName evidence="5">2-amino-3-carboxymuconate-6-semialdehyde decarboxylase</fullName>
        <ecNumber evidence="4">4.1.1.45</ecNumber>
    </recommendedName>
    <alternativeName>
        <fullName evidence="10">Picolinate carboxylase</fullName>
    </alternativeName>
</protein>
<evidence type="ECO:0000256" key="9">
    <source>
        <dbReference type="ARBA" id="ARBA00023239"/>
    </source>
</evidence>
<comment type="pathway">
    <text evidence="1">Secondary metabolite metabolism; quinolate metabolism.</text>
</comment>
<evidence type="ECO:0000256" key="8">
    <source>
        <dbReference type="ARBA" id="ARBA00022833"/>
    </source>
</evidence>
<dbReference type="GO" id="GO:0046872">
    <property type="term" value="F:metal ion binding"/>
    <property type="evidence" value="ECO:0007669"/>
    <property type="project" value="UniProtKB-KW"/>
</dbReference>
<evidence type="ECO:0000313" key="13">
    <source>
        <dbReference type="Proteomes" id="UP000321412"/>
    </source>
</evidence>
<dbReference type="PANTHER" id="PTHR21240">
    <property type="entry name" value="2-AMINO-3-CARBOXYLMUCONATE-6-SEMIALDEHYDE DECARBOXYLASE"/>
    <property type="match status" value="1"/>
</dbReference>
<dbReference type="SUPFAM" id="SSF51556">
    <property type="entry name" value="Metallo-dependent hydrolases"/>
    <property type="match status" value="1"/>
</dbReference>
<evidence type="ECO:0000256" key="5">
    <source>
        <dbReference type="ARBA" id="ARBA00021214"/>
    </source>
</evidence>
<dbReference type="AlphaFoldDB" id="A0A5C6XAL8"/>
<keyword evidence="13" id="KW-1185">Reference proteome</keyword>
<keyword evidence="6" id="KW-0479">Metal-binding</keyword>
<dbReference type="GO" id="GO:0001760">
    <property type="term" value="F:aminocarboxymuconate-semialdehyde decarboxylase activity"/>
    <property type="evidence" value="ECO:0007669"/>
    <property type="project" value="UniProtKB-EC"/>
</dbReference>
<evidence type="ECO:0000256" key="4">
    <source>
        <dbReference type="ARBA" id="ARBA00012365"/>
    </source>
</evidence>
<evidence type="ECO:0000313" key="12">
    <source>
        <dbReference type="EMBL" id="TXD35816.1"/>
    </source>
</evidence>
<accession>A0A5C6XAL8</accession>
<comment type="caution">
    <text evidence="12">The sequence shown here is derived from an EMBL/GenBank/DDBJ whole genome shotgun (WGS) entry which is preliminary data.</text>
</comment>
<evidence type="ECO:0000256" key="10">
    <source>
        <dbReference type="ARBA" id="ARBA00031120"/>
    </source>
</evidence>
<keyword evidence="9" id="KW-0456">Lyase</keyword>
<dbReference type="Gene3D" id="3.20.20.140">
    <property type="entry name" value="Metal-dependent hydrolases"/>
    <property type="match status" value="1"/>
</dbReference>
<name>A0A5C6XAL8_9DELT</name>
<dbReference type="InterPro" id="IPR032465">
    <property type="entry name" value="ACMSD"/>
</dbReference>
<organism evidence="12 13">
    <name type="scientific">Lujinxingia vulgaris</name>
    <dbReference type="NCBI Taxonomy" id="2600176"/>
    <lineage>
        <taxon>Bacteria</taxon>
        <taxon>Deltaproteobacteria</taxon>
        <taxon>Bradymonadales</taxon>
        <taxon>Lujinxingiaceae</taxon>
        <taxon>Lujinxingia</taxon>
    </lineage>
</organism>
<keyword evidence="12" id="KW-0378">Hydrolase</keyword>
<dbReference type="InterPro" id="IPR006680">
    <property type="entry name" value="Amidohydro-rel"/>
</dbReference>
<dbReference type="EC" id="4.1.1.45" evidence="4"/>
<comment type="subunit">
    <text evidence="3">Monomer.</text>
</comment>
<comment type="similarity">
    <text evidence="2">Belongs to the metallo-dependent hydrolases superfamily. ACMSD family.</text>
</comment>
<dbReference type="PANTHER" id="PTHR21240:SF27">
    <property type="entry name" value="2-AMINO-3-CARBOXYMUCONATE-6-SEMIALDEHYDE DECARBOXYLASE"/>
    <property type="match status" value="1"/>
</dbReference>
<dbReference type="GO" id="GO:0019748">
    <property type="term" value="P:secondary metabolic process"/>
    <property type="evidence" value="ECO:0007669"/>
    <property type="project" value="TreeGrafter"/>
</dbReference>
<dbReference type="EMBL" id="VOSM01000007">
    <property type="protein sequence ID" value="TXD35816.1"/>
    <property type="molecule type" value="Genomic_DNA"/>
</dbReference>
<feature type="domain" description="Amidohydrolase-related" evidence="11">
    <location>
        <begin position="3"/>
        <end position="329"/>
    </location>
</feature>
<proteinExistence type="inferred from homology"/>